<dbReference type="PROSITE" id="PS50097">
    <property type="entry name" value="BTB"/>
    <property type="match status" value="1"/>
</dbReference>
<sequence length="354" mass="39620">MSPDRQETRPLKRSRTQAAQDDLSGSQPSSKMETTLGDFERSEEFWLEDGSIILVAQQTGFRVYRALLARQSTVFSNMFSSSTPNAEEMVEGCPVVYMSESAEEVAHLLHVLLPTSQRTLFSRNFSFSFEQISAIIRLAHKYDIQDVLDQAIASLAHFFTSDFDTWERNKKQVVDVTLAQSICIVNLARLVDWPSLLPVALYQCALLGSTVLGGYKHDNASVEHLHPDDLRRVIRGRNRLAKEANEMVAEIFISDPCARCTTRASCRDALRRMLEIAVADDGCSSPEVLRSWDCGIENWGEEEGLCDACQRAAVERDTTARRHVWNKLPDIIFGLGVDGQVADIEANDVISETA</sequence>
<proteinExistence type="predicted"/>
<gene>
    <name evidence="3" type="ORF">GSI_12234</name>
</gene>
<evidence type="ECO:0000259" key="2">
    <source>
        <dbReference type="PROSITE" id="PS50097"/>
    </source>
</evidence>
<dbReference type="InterPro" id="IPR000210">
    <property type="entry name" value="BTB/POZ_dom"/>
</dbReference>
<keyword evidence="4" id="KW-1185">Reference proteome</keyword>
<feature type="compositionally biased region" description="Basic and acidic residues" evidence="1">
    <location>
        <begin position="1"/>
        <end position="10"/>
    </location>
</feature>
<comment type="caution">
    <text evidence="3">The sequence shown here is derived from an EMBL/GenBank/DDBJ whole genome shotgun (WGS) entry which is preliminary data.</text>
</comment>
<dbReference type="InterPro" id="IPR011333">
    <property type="entry name" value="SKP1/BTB/POZ_sf"/>
</dbReference>
<dbReference type="SMART" id="SM00225">
    <property type="entry name" value="BTB"/>
    <property type="match status" value="1"/>
</dbReference>
<evidence type="ECO:0000256" key="1">
    <source>
        <dbReference type="SAM" id="MobiDB-lite"/>
    </source>
</evidence>
<dbReference type="SUPFAM" id="SSF54695">
    <property type="entry name" value="POZ domain"/>
    <property type="match status" value="1"/>
</dbReference>
<evidence type="ECO:0000313" key="4">
    <source>
        <dbReference type="Proteomes" id="UP000230002"/>
    </source>
</evidence>
<name>A0A2G8RY83_9APHY</name>
<dbReference type="Pfam" id="PF00651">
    <property type="entry name" value="BTB"/>
    <property type="match status" value="1"/>
</dbReference>
<feature type="region of interest" description="Disordered" evidence="1">
    <location>
        <begin position="1"/>
        <end position="36"/>
    </location>
</feature>
<protein>
    <recommendedName>
        <fullName evidence="2">BTB domain-containing protein</fullName>
    </recommendedName>
</protein>
<dbReference type="AlphaFoldDB" id="A0A2G8RY83"/>
<dbReference type="Gene3D" id="3.30.710.10">
    <property type="entry name" value="Potassium Channel Kv1.1, Chain A"/>
    <property type="match status" value="1"/>
</dbReference>
<reference evidence="3 4" key="1">
    <citation type="journal article" date="2015" name="Sci. Rep.">
        <title>Chromosome-level genome map provides insights into diverse defense mechanisms in the medicinal fungus Ganoderma sinense.</title>
        <authorList>
            <person name="Zhu Y."/>
            <person name="Xu J."/>
            <person name="Sun C."/>
            <person name="Zhou S."/>
            <person name="Xu H."/>
            <person name="Nelson D.R."/>
            <person name="Qian J."/>
            <person name="Song J."/>
            <person name="Luo H."/>
            <person name="Xiang L."/>
            <person name="Li Y."/>
            <person name="Xu Z."/>
            <person name="Ji A."/>
            <person name="Wang L."/>
            <person name="Lu S."/>
            <person name="Hayward A."/>
            <person name="Sun W."/>
            <person name="Li X."/>
            <person name="Schwartz D.C."/>
            <person name="Wang Y."/>
            <person name="Chen S."/>
        </authorList>
    </citation>
    <scope>NUCLEOTIDE SEQUENCE [LARGE SCALE GENOMIC DNA]</scope>
    <source>
        <strain evidence="3 4">ZZ0214-1</strain>
    </source>
</reference>
<organism evidence="3 4">
    <name type="scientific">Ganoderma sinense ZZ0214-1</name>
    <dbReference type="NCBI Taxonomy" id="1077348"/>
    <lineage>
        <taxon>Eukaryota</taxon>
        <taxon>Fungi</taxon>
        <taxon>Dikarya</taxon>
        <taxon>Basidiomycota</taxon>
        <taxon>Agaricomycotina</taxon>
        <taxon>Agaricomycetes</taxon>
        <taxon>Polyporales</taxon>
        <taxon>Polyporaceae</taxon>
        <taxon>Ganoderma</taxon>
    </lineage>
</organism>
<feature type="compositionally biased region" description="Polar residues" evidence="1">
    <location>
        <begin position="16"/>
        <end position="33"/>
    </location>
</feature>
<dbReference type="Proteomes" id="UP000230002">
    <property type="component" value="Unassembled WGS sequence"/>
</dbReference>
<evidence type="ECO:0000313" key="3">
    <source>
        <dbReference type="EMBL" id="PIL26476.1"/>
    </source>
</evidence>
<accession>A0A2G8RY83</accession>
<feature type="domain" description="BTB" evidence="2">
    <location>
        <begin position="50"/>
        <end position="112"/>
    </location>
</feature>
<dbReference type="EMBL" id="AYKW01000045">
    <property type="protein sequence ID" value="PIL26476.1"/>
    <property type="molecule type" value="Genomic_DNA"/>
</dbReference>
<dbReference type="OrthoDB" id="3027208at2759"/>